<proteinExistence type="predicted"/>
<dbReference type="Proteomes" id="UP000306319">
    <property type="component" value="Unassembled WGS sequence"/>
</dbReference>
<comment type="caution">
    <text evidence="1">The sequence shown here is derived from an EMBL/GenBank/DDBJ whole genome shotgun (WGS) entry which is preliminary data.</text>
</comment>
<dbReference type="EMBL" id="SRYB01000041">
    <property type="protein sequence ID" value="TGY76348.1"/>
    <property type="molecule type" value="Genomic_DNA"/>
</dbReference>
<protein>
    <submittedName>
        <fullName evidence="1">DUF4143 domain-containing protein</fullName>
    </submittedName>
</protein>
<name>A0AC61RCZ7_9BACT</name>
<organism evidence="1 2">
    <name type="scientific">Lepagella muris</name>
    <dbReference type="NCBI Taxonomy" id="3032870"/>
    <lineage>
        <taxon>Bacteria</taxon>
        <taxon>Pseudomonadati</taxon>
        <taxon>Bacteroidota</taxon>
        <taxon>Bacteroidia</taxon>
        <taxon>Bacteroidales</taxon>
        <taxon>Muribaculaceae</taxon>
        <taxon>Lepagella</taxon>
    </lineage>
</organism>
<sequence length="448" mass="51040">MLYRKIKGYIENFYETSGNALMLTGARQTGKTYSIRSFGKSFKNFIEINFIENSDAVEIFRDITSADEILLRLSALINIPLEEGKTLIFFDEVQCCENIVTAIKFLVDDGRFRYILSGSLLGVELKDIRSVPVGYMSIKEVFPLDFEEFVINLGISQSVLDKLRNFWDSRSEVDSVVHAKMMQLFRLYVVVGGMPAAVAEYISTSNLNNVLNVQRDIVTLYRMDISKYAQRDKLKIKEIFDLVPSELDAKNKRFILKRLNEHAKFERYQDNFLWLKDAGVVIPVYNVEEPKMPLKLSETRNLFKLFSNDVGLLASQYVDGIQLKVITGDPSVNYGSVFENVVAQELLCHGLTPYYYNNKKRGEIDFVISIGSSVLPIEVKSGKDYQRHSALSNLINDSPYEFTEALVLCNGNFENIGKIVYAPIYMIMFIQPQTEGIGIYKVDLSGLV</sequence>
<evidence type="ECO:0000313" key="2">
    <source>
        <dbReference type="Proteomes" id="UP000306319"/>
    </source>
</evidence>
<accession>A0AC61RCZ7</accession>
<gene>
    <name evidence="1" type="ORF">E5331_18345</name>
</gene>
<reference evidence="1" key="1">
    <citation type="submission" date="2019-04" db="EMBL/GenBank/DDBJ databases">
        <title>Microbes associate with the intestines of laboratory mice.</title>
        <authorList>
            <person name="Navarre W."/>
            <person name="Wong E."/>
            <person name="Huang K."/>
            <person name="Tropini C."/>
            <person name="Ng K."/>
            <person name="Yu B."/>
        </authorList>
    </citation>
    <scope>NUCLEOTIDE SEQUENCE</scope>
    <source>
        <strain evidence="1">NM04_E33</strain>
    </source>
</reference>
<evidence type="ECO:0000313" key="1">
    <source>
        <dbReference type="EMBL" id="TGY76348.1"/>
    </source>
</evidence>
<keyword evidence="2" id="KW-1185">Reference proteome</keyword>